<comment type="caution">
    <text evidence="2">The sequence shown here is derived from an EMBL/GenBank/DDBJ whole genome shotgun (WGS) entry which is preliminary data.</text>
</comment>
<dbReference type="AlphaFoldDB" id="A0A7W6PQF8"/>
<evidence type="ECO:0000256" key="1">
    <source>
        <dbReference type="SAM" id="MobiDB-lite"/>
    </source>
</evidence>
<name>A0A7W6PQF8_9HYPH</name>
<feature type="region of interest" description="Disordered" evidence="1">
    <location>
        <begin position="1"/>
        <end position="21"/>
    </location>
</feature>
<organism evidence="2 3">
    <name type="scientific">Rhizobium rhizoryzae</name>
    <dbReference type="NCBI Taxonomy" id="451876"/>
    <lineage>
        <taxon>Bacteria</taxon>
        <taxon>Pseudomonadati</taxon>
        <taxon>Pseudomonadota</taxon>
        <taxon>Alphaproteobacteria</taxon>
        <taxon>Hyphomicrobiales</taxon>
        <taxon>Rhizobiaceae</taxon>
        <taxon>Rhizobium/Agrobacterium group</taxon>
        <taxon>Rhizobium</taxon>
    </lineage>
</organism>
<sequence length="90" mass="9687">MVASGSVAVPPNTPQQTETSRLLATPELIDRLAAELRARSDADLPHAFYVAQVRRQLASQANENIPGSSEPQRRAGSAHPSVFHAWALSD</sequence>
<accession>A0A7W6PQF8</accession>
<proteinExistence type="predicted"/>
<reference evidence="2 3" key="1">
    <citation type="submission" date="2020-08" db="EMBL/GenBank/DDBJ databases">
        <title>Genomic Encyclopedia of Type Strains, Phase IV (KMG-IV): sequencing the most valuable type-strain genomes for metagenomic binning, comparative biology and taxonomic classification.</title>
        <authorList>
            <person name="Goeker M."/>
        </authorList>
    </citation>
    <scope>NUCLEOTIDE SEQUENCE [LARGE SCALE GENOMIC DNA]</scope>
    <source>
        <strain evidence="2 3">DSM 29514</strain>
    </source>
</reference>
<feature type="region of interest" description="Disordered" evidence="1">
    <location>
        <begin position="60"/>
        <end position="81"/>
    </location>
</feature>
<gene>
    <name evidence="2" type="ORF">GGQ72_000144</name>
</gene>
<protein>
    <submittedName>
        <fullName evidence="2">Uncharacterized protein</fullName>
    </submittedName>
</protein>
<keyword evidence="3" id="KW-1185">Reference proteome</keyword>
<evidence type="ECO:0000313" key="3">
    <source>
        <dbReference type="Proteomes" id="UP000519897"/>
    </source>
</evidence>
<dbReference type="Proteomes" id="UP000519897">
    <property type="component" value="Unassembled WGS sequence"/>
</dbReference>
<dbReference type="EMBL" id="JACIEC010000001">
    <property type="protein sequence ID" value="MBB4141645.1"/>
    <property type="molecule type" value="Genomic_DNA"/>
</dbReference>
<dbReference type="RefSeq" id="WP_062553979.1">
    <property type="nucleotide sequence ID" value="NZ_CP049250.1"/>
</dbReference>
<feature type="compositionally biased region" description="Polar residues" evidence="1">
    <location>
        <begin position="60"/>
        <end position="70"/>
    </location>
</feature>
<evidence type="ECO:0000313" key="2">
    <source>
        <dbReference type="EMBL" id="MBB4141645.1"/>
    </source>
</evidence>